<comment type="caution">
    <text evidence="2">The sequence shown here is derived from an EMBL/GenBank/DDBJ whole genome shotgun (WGS) entry which is preliminary data.</text>
</comment>
<gene>
    <name evidence="2" type="ORF">EV386_2664</name>
</gene>
<reference evidence="2 3" key="1">
    <citation type="submission" date="2019-02" db="EMBL/GenBank/DDBJ databases">
        <title>Sequencing the genomes of 1000 actinobacteria strains.</title>
        <authorList>
            <person name="Klenk H.-P."/>
        </authorList>
    </citation>
    <scope>NUCLEOTIDE SEQUENCE [LARGE SCALE GENOMIC DNA]</scope>
    <source>
        <strain evidence="2 3">DSM 16932</strain>
    </source>
</reference>
<sequence>MTWQLAMILGTVAAWTLAGAAVLTHVAVREWRRRRAAARRSIEGDPIDTLTLQIRLGEIAHEIQALAASNAFAAAHHTRAAQAAYDALLAEACRRAGLPVEGPGEATARTSEAERLREELELASRGWTW</sequence>
<proteinExistence type="predicted"/>
<dbReference type="RefSeq" id="WP_242607960.1">
    <property type="nucleotide sequence ID" value="NZ_SGWX01000001.1"/>
</dbReference>
<organism evidence="2 3">
    <name type="scientific">Xylanimonas ulmi</name>
    <dbReference type="NCBI Taxonomy" id="228973"/>
    <lineage>
        <taxon>Bacteria</taxon>
        <taxon>Bacillati</taxon>
        <taxon>Actinomycetota</taxon>
        <taxon>Actinomycetes</taxon>
        <taxon>Micrococcales</taxon>
        <taxon>Promicromonosporaceae</taxon>
        <taxon>Xylanimonas</taxon>
    </lineage>
</organism>
<keyword evidence="3" id="KW-1185">Reference proteome</keyword>
<accession>A0A4Q7M6R4</accession>
<protein>
    <submittedName>
        <fullName evidence="2">Uncharacterized protein</fullName>
    </submittedName>
</protein>
<dbReference type="Proteomes" id="UP000293852">
    <property type="component" value="Unassembled WGS sequence"/>
</dbReference>
<evidence type="ECO:0000313" key="3">
    <source>
        <dbReference type="Proteomes" id="UP000293852"/>
    </source>
</evidence>
<keyword evidence="1" id="KW-0812">Transmembrane</keyword>
<keyword evidence="1" id="KW-0472">Membrane</keyword>
<name>A0A4Q7M6R4_9MICO</name>
<keyword evidence="1" id="KW-1133">Transmembrane helix</keyword>
<evidence type="ECO:0000256" key="1">
    <source>
        <dbReference type="SAM" id="Phobius"/>
    </source>
</evidence>
<feature type="transmembrane region" description="Helical" evidence="1">
    <location>
        <begin position="6"/>
        <end position="28"/>
    </location>
</feature>
<evidence type="ECO:0000313" key="2">
    <source>
        <dbReference type="EMBL" id="RZS62332.1"/>
    </source>
</evidence>
<dbReference type="AlphaFoldDB" id="A0A4Q7M6R4"/>
<dbReference type="EMBL" id="SGWX01000001">
    <property type="protein sequence ID" value="RZS62332.1"/>
    <property type="molecule type" value="Genomic_DNA"/>
</dbReference>